<dbReference type="EMBL" id="AP024169">
    <property type="protein sequence ID" value="BCN30628.1"/>
    <property type="molecule type" value="Genomic_DNA"/>
</dbReference>
<dbReference type="PRINTS" id="PR00032">
    <property type="entry name" value="HTHARAC"/>
</dbReference>
<dbReference type="Pfam" id="PF12833">
    <property type="entry name" value="HTH_18"/>
    <property type="match status" value="1"/>
</dbReference>
<organism evidence="5 6">
    <name type="scientific">Anaeromicropila herbilytica</name>
    <dbReference type="NCBI Taxonomy" id="2785025"/>
    <lineage>
        <taxon>Bacteria</taxon>
        <taxon>Bacillati</taxon>
        <taxon>Bacillota</taxon>
        <taxon>Clostridia</taxon>
        <taxon>Lachnospirales</taxon>
        <taxon>Lachnospiraceae</taxon>
        <taxon>Anaeromicropila</taxon>
    </lineage>
</organism>
<dbReference type="KEGG" id="ahb:bsdtb5_19230"/>
<dbReference type="InterPro" id="IPR009057">
    <property type="entry name" value="Homeodomain-like_sf"/>
</dbReference>
<evidence type="ECO:0000256" key="1">
    <source>
        <dbReference type="ARBA" id="ARBA00023015"/>
    </source>
</evidence>
<dbReference type="SUPFAM" id="SSF46689">
    <property type="entry name" value="Homeodomain-like"/>
    <property type="match status" value="2"/>
</dbReference>
<evidence type="ECO:0000259" key="4">
    <source>
        <dbReference type="PROSITE" id="PS01124"/>
    </source>
</evidence>
<evidence type="ECO:0000256" key="2">
    <source>
        <dbReference type="ARBA" id="ARBA00023125"/>
    </source>
</evidence>
<keyword evidence="2" id="KW-0238">DNA-binding</keyword>
<dbReference type="GO" id="GO:0043565">
    <property type="term" value="F:sequence-specific DNA binding"/>
    <property type="evidence" value="ECO:0007669"/>
    <property type="project" value="InterPro"/>
</dbReference>
<gene>
    <name evidence="5" type="ORF">bsdtb5_19230</name>
</gene>
<dbReference type="SUPFAM" id="SSF109604">
    <property type="entry name" value="HD-domain/PDEase-like"/>
    <property type="match status" value="1"/>
</dbReference>
<dbReference type="Gene3D" id="1.10.3210.10">
    <property type="entry name" value="Hypothetical protein af1432"/>
    <property type="match status" value="1"/>
</dbReference>
<dbReference type="AlphaFoldDB" id="A0A7R7EKW1"/>
<dbReference type="PANTHER" id="PTHR21262">
    <property type="entry name" value="GUANOSINE-3',5'-BIS DIPHOSPHATE 3'-PYROPHOSPHOHYDROLASE"/>
    <property type="match status" value="1"/>
</dbReference>
<dbReference type="SMART" id="SM00471">
    <property type="entry name" value="HDc"/>
    <property type="match status" value="1"/>
</dbReference>
<dbReference type="PROSITE" id="PS00041">
    <property type="entry name" value="HTH_ARAC_FAMILY_1"/>
    <property type="match status" value="1"/>
</dbReference>
<dbReference type="PROSITE" id="PS01124">
    <property type="entry name" value="HTH_ARAC_FAMILY_2"/>
    <property type="match status" value="1"/>
</dbReference>
<keyword evidence="1" id="KW-0805">Transcription regulation</keyword>
<reference evidence="5 6" key="1">
    <citation type="submission" date="2020-11" db="EMBL/GenBank/DDBJ databases">
        <title>Draft genome sequencing of a Lachnospiraceae strain isolated from anoxic soil subjected to BSD treatment.</title>
        <authorList>
            <person name="Uek A."/>
            <person name="Tonouchi A."/>
        </authorList>
    </citation>
    <scope>NUCLEOTIDE SEQUENCE [LARGE SCALE GENOMIC DNA]</scope>
    <source>
        <strain evidence="5 6">TB5</strain>
    </source>
</reference>
<dbReference type="GO" id="GO:0003700">
    <property type="term" value="F:DNA-binding transcription factor activity"/>
    <property type="evidence" value="ECO:0007669"/>
    <property type="project" value="InterPro"/>
</dbReference>
<evidence type="ECO:0000313" key="5">
    <source>
        <dbReference type="EMBL" id="BCN30628.1"/>
    </source>
</evidence>
<dbReference type="CDD" id="cd00077">
    <property type="entry name" value="HDc"/>
    <property type="match status" value="1"/>
</dbReference>
<keyword evidence="6" id="KW-1185">Reference proteome</keyword>
<dbReference type="InterPro" id="IPR018062">
    <property type="entry name" value="HTH_AraC-typ_CS"/>
</dbReference>
<evidence type="ECO:0000256" key="3">
    <source>
        <dbReference type="ARBA" id="ARBA00023163"/>
    </source>
</evidence>
<dbReference type="RefSeq" id="WP_330611995.1">
    <property type="nucleotide sequence ID" value="NZ_AP024169.1"/>
</dbReference>
<dbReference type="Gene3D" id="1.10.10.60">
    <property type="entry name" value="Homeodomain-like"/>
    <property type="match status" value="2"/>
</dbReference>
<dbReference type="Proteomes" id="UP000595897">
    <property type="component" value="Chromosome"/>
</dbReference>
<dbReference type="GO" id="GO:0005886">
    <property type="term" value="C:plasma membrane"/>
    <property type="evidence" value="ECO:0007669"/>
    <property type="project" value="TreeGrafter"/>
</dbReference>
<evidence type="ECO:0000313" key="6">
    <source>
        <dbReference type="Proteomes" id="UP000595897"/>
    </source>
</evidence>
<name>A0A7R7EKW1_9FIRM</name>
<dbReference type="InterPro" id="IPR003607">
    <property type="entry name" value="HD/PDEase_dom"/>
</dbReference>
<sequence length="337" mass="38852">MEQDSIKMLCFEYIEKHLKEDLTIENIANAMGYSTCHFARMFKDCMGISTMEYVKERRLIKASWDIMNGSRILDVALDYGYSTHSAFTKAFRKHYGFSPTLIKAFQIQNSYINSTYEELDSNESNSDMTNNSVGNNTDSQKGVYMSIFLKQPSIHTTKEELYDILCNIVSENQIESNSEHLRSAYDFACQAHEGQKRYCGDEYVTHSLNVAILLAEMEADEETILVGLLHDVLEMNSNIELSTIENDFTESIARLVKQITLFNESYSRGCKIEDMNEKVIMVKLADRLHNMRTIQYTSPDKYKERAKETLDIFSPIAAKYENLKLKSELDDLALKYL</sequence>
<accession>A0A7R7EKW1</accession>
<dbReference type="SMART" id="SM00342">
    <property type="entry name" value="HTH_ARAC"/>
    <property type="match status" value="1"/>
</dbReference>
<proteinExistence type="predicted"/>
<keyword evidence="3" id="KW-0804">Transcription</keyword>
<dbReference type="Pfam" id="PF13328">
    <property type="entry name" value="HD_4"/>
    <property type="match status" value="2"/>
</dbReference>
<dbReference type="InterPro" id="IPR018060">
    <property type="entry name" value="HTH_AraC"/>
</dbReference>
<protein>
    <recommendedName>
        <fullName evidence="4">HTH araC/xylS-type domain-containing protein</fullName>
    </recommendedName>
</protein>
<dbReference type="InterPro" id="IPR020449">
    <property type="entry name" value="Tscrpt_reg_AraC-type_HTH"/>
</dbReference>
<feature type="domain" description="HTH araC/xylS-type" evidence="4">
    <location>
        <begin position="8"/>
        <end position="105"/>
    </location>
</feature>
<dbReference type="PANTHER" id="PTHR21262:SF31">
    <property type="entry name" value="GTP PYROPHOSPHOKINASE"/>
    <property type="match status" value="1"/>
</dbReference>